<dbReference type="Gene3D" id="3.40.50.720">
    <property type="entry name" value="NAD(P)-binding Rossmann-like Domain"/>
    <property type="match status" value="1"/>
</dbReference>
<keyword evidence="2 5" id="KW-0641">Proline biosynthesis</keyword>
<protein>
    <recommendedName>
        <fullName evidence="5 6">Pyrroline-5-carboxylate reductase</fullName>
        <shortName evidence="5">P5C reductase</shortName>
        <shortName evidence="5">P5CR</shortName>
        <ecNumber evidence="5 6">1.5.1.2</ecNumber>
    </recommendedName>
    <alternativeName>
        <fullName evidence="5">PCA reductase</fullName>
    </alternativeName>
</protein>
<dbReference type="Pfam" id="PF03807">
    <property type="entry name" value="F420_oxidored"/>
    <property type="match status" value="1"/>
</dbReference>
<comment type="pathway">
    <text evidence="5">Amino-acid biosynthesis; L-proline biosynthesis; L-proline from L-glutamate 5-semialdehyde: step 1/1.</text>
</comment>
<evidence type="ECO:0000256" key="1">
    <source>
        <dbReference type="ARBA" id="ARBA00005525"/>
    </source>
</evidence>
<dbReference type="SUPFAM" id="SSF48179">
    <property type="entry name" value="6-phosphogluconate dehydrogenase C-terminal domain-like"/>
    <property type="match status" value="1"/>
</dbReference>
<evidence type="ECO:0000256" key="3">
    <source>
        <dbReference type="ARBA" id="ARBA00022857"/>
    </source>
</evidence>
<dbReference type="RefSeq" id="WP_186996240.1">
    <property type="nucleotide sequence ID" value="NZ_JACOQK010000001.1"/>
</dbReference>
<dbReference type="GO" id="GO:0004735">
    <property type="term" value="F:pyrroline-5-carboxylate reductase activity"/>
    <property type="evidence" value="ECO:0007669"/>
    <property type="project" value="UniProtKB-EC"/>
</dbReference>
<dbReference type="EC" id="1.5.1.2" evidence="5 6"/>
<dbReference type="Proteomes" id="UP000649151">
    <property type="component" value="Unassembled WGS sequence"/>
</dbReference>
<dbReference type="EMBL" id="JACOQK010000001">
    <property type="protein sequence ID" value="MBC5787172.1"/>
    <property type="molecule type" value="Genomic_DNA"/>
</dbReference>
<dbReference type="NCBIfam" id="TIGR00112">
    <property type="entry name" value="proC"/>
    <property type="match status" value="1"/>
</dbReference>
<keyword evidence="3 5" id="KW-0521">NADP</keyword>
<comment type="similarity">
    <text evidence="1 5">Belongs to the pyrroline-5-carboxylate reductase family.</text>
</comment>
<accession>A0ABR7IPX9</accession>
<name>A0ABR7IPX9_9CLOT</name>
<dbReference type="PANTHER" id="PTHR11645:SF0">
    <property type="entry name" value="PYRROLINE-5-CARBOXYLATE REDUCTASE 3"/>
    <property type="match status" value="1"/>
</dbReference>
<keyword evidence="5" id="KW-0963">Cytoplasm</keyword>
<keyword evidence="4 5" id="KW-0560">Oxidoreductase</keyword>
<dbReference type="InterPro" id="IPR036291">
    <property type="entry name" value="NAD(P)-bd_dom_sf"/>
</dbReference>
<comment type="caution">
    <text evidence="9">The sequence shown here is derived from an EMBL/GenBank/DDBJ whole genome shotgun (WGS) entry which is preliminary data.</text>
</comment>
<sequence>MSQTVGFIGSGNMASAIISGIISSKMEEISLLAYDIKQANYETLSRKGVQVCQQLEQVAKADYIVLAVKPQNIAEVMENLKPIINQDAVIVSIAAGITESYLCQALGYEAKVVLVMPNTPLLLGQGATAMSKGNHTGNQEFEFVRQLFALSGAVEVISKDKMCEIIAINGSSPAYIYLFAKGFLEYAKKEGISEEVALHLFTASLKGSASMMTDSGHSIDELIKMVSSPGGTTLAGLDVFYQDNFTDTIIRACDACTKRAYELSK</sequence>
<dbReference type="Pfam" id="PF14748">
    <property type="entry name" value="P5CR_dimer"/>
    <property type="match status" value="1"/>
</dbReference>
<dbReference type="InterPro" id="IPR000304">
    <property type="entry name" value="Pyrroline-COOH_reductase"/>
</dbReference>
<dbReference type="InterPro" id="IPR028939">
    <property type="entry name" value="P5C_Rdtase_cat_N"/>
</dbReference>
<evidence type="ECO:0000259" key="7">
    <source>
        <dbReference type="Pfam" id="PF03807"/>
    </source>
</evidence>
<keyword evidence="10" id="KW-1185">Reference proteome</keyword>
<dbReference type="SUPFAM" id="SSF51735">
    <property type="entry name" value="NAD(P)-binding Rossmann-fold domains"/>
    <property type="match status" value="1"/>
</dbReference>
<feature type="domain" description="Pyrroline-5-carboxylate reductase catalytic N-terminal" evidence="7">
    <location>
        <begin position="4"/>
        <end position="96"/>
    </location>
</feature>
<comment type="catalytic activity">
    <reaction evidence="5">
        <text>L-proline + NAD(+) = (S)-1-pyrroline-5-carboxylate + NADH + 2 H(+)</text>
        <dbReference type="Rhea" id="RHEA:14105"/>
        <dbReference type="ChEBI" id="CHEBI:15378"/>
        <dbReference type="ChEBI" id="CHEBI:17388"/>
        <dbReference type="ChEBI" id="CHEBI:57540"/>
        <dbReference type="ChEBI" id="CHEBI:57945"/>
        <dbReference type="ChEBI" id="CHEBI:60039"/>
        <dbReference type="EC" id="1.5.1.2"/>
    </reaction>
</comment>
<keyword evidence="5" id="KW-0028">Amino-acid biosynthesis</keyword>
<dbReference type="PANTHER" id="PTHR11645">
    <property type="entry name" value="PYRROLINE-5-CARBOXYLATE REDUCTASE"/>
    <property type="match status" value="1"/>
</dbReference>
<evidence type="ECO:0000313" key="10">
    <source>
        <dbReference type="Proteomes" id="UP000649151"/>
    </source>
</evidence>
<organism evidence="9 10">
    <name type="scientific">Clostridium facile</name>
    <dbReference type="NCBI Taxonomy" id="2763035"/>
    <lineage>
        <taxon>Bacteria</taxon>
        <taxon>Bacillati</taxon>
        <taxon>Bacillota</taxon>
        <taxon>Clostridia</taxon>
        <taxon>Eubacteriales</taxon>
        <taxon>Clostridiaceae</taxon>
        <taxon>Clostridium</taxon>
    </lineage>
</organism>
<evidence type="ECO:0000259" key="8">
    <source>
        <dbReference type="Pfam" id="PF14748"/>
    </source>
</evidence>
<gene>
    <name evidence="5 9" type="primary">proC</name>
    <name evidence="9" type="ORF">H8Z77_03920</name>
</gene>
<dbReference type="HAMAP" id="MF_01925">
    <property type="entry name" value="P5C_reductase"/>
    <property type="match status" value="1"/>
</dbReference>
<evidence type="ECO:0000256" key="6">
    <source>
        <dbReference type="NCBIfam" id="TIGR00112"/>
    </source>
</evidence>
<comment type="function">
    <text evidence="5">Catalyzes the reduction of 1-pyrroline-5-carboxylate (PCA) to L-proline.</text>
</comment>
<proteinExistence type="inferred from homology"/>
<comment type="subcellular location">
    <subcellularLocation>
        <location evidence="5">Cytoplasm</location>
    </subcellularLocation>
</comment>
<comment type="catalytic activity">
    <reaction evidence="5">
        <text>L-proline + NADP(+) = (S)-1-pyrroline-5-carboxylate + NADPH + 2 H(+)</text>
        <dbReference type="Rhea" id="RHEA:14109"/>
        <dbReference type="ChEBI" id="CHEBI:15378"/>
        <dbReference type="ChEBI" id="CHEBI:17388"/>
        <dbReference type="ChEBI" id="CHEBI:57783"/>
        <dbReference type="ChEBI" id="CHEBI:58349"/>
        <dbReference type="ChEBI" id="CHEBI:60039"/>
        <dbReference type="EC" id="1.5.1.2"/>
    </reaction>
</comment>
<feature type="domain" description="Pyrroline-5-carboxylate reductase dimerisation" evidence="8">
    <location>
        <begin position="161"/>
        <end position="263"/>
    </location>
</feature>
<reference evidence="9 10" key="1">
    <citation type="submission" date="2020-08" db="EMBL/GenBank/DDBJ databases">
        <title>Genome public.</title>
        <authorList>
            <person name="Liu C."/>
            <person name="Sun Q."/>
        </authorList>
    </citation>
    <scope>NUCLEOTIDE SEQUENCE [LARGE SCALE GENOMIC DNA]</scope>
    <source>
        <strain evidence="9 10">NSJ-27</strain>
    </source>
</reference>
<evidence type="ECO:0000313" key="9">
    <source>
        <dbReference type="EMBL" id="MBC5787172.1"/>
    </source>
</evidence>
<evidence type="ECO:0000256" key="5">
    <source>
        <dbReference type="HAMAP-Rule" id="MF_01925"/>
    </source>
</evidence>
<evidence type="ECO:0000256" key="2">
    <source>
        <dbReference type="ARBA" id="ARBA00022650"/>
    </source>
</evidence>
<dbReference type="Gene3D" id="1.10.3730.10">
    <property type="entry name" value="ProC C-terminal domain-like"/>
    <property type="match status" value="1"/>
</dbReference>
<dbReference type="InterPro" id="IPR008927">
    <property type="entry name" value="6-PGluconate_DH-like_C_sf"/>
</dbReference>
<evidence type="ECO:0000256" key="4">
    <source>
        <dbReference type="ARBA" id="ARBA00023002"/>
    </source>
</evidence>
<dbReference type="InterPro" id="IPR029036">
    <property type="entry name" value="P5CR_dimer"/>
</dbReference>
<dbReference type="PIRSF" id="PIRSF000193">
    <property type="entry name" value="Pyrrol-5-carb_rd"/>
    <property type="match status" value="1"/>
</dbReference>